<reference evidence="2 5" key="1">
    <citation type="submission" date="2020-04" db="EMBL/GenBank/DDBJ databases">
        <authorList>
            <person name="Depoorter E."/>
        </authorList>
    </citation>
    <scope>NUCLEOTIDE SEQUENCE [LARGE SCALE GENOMIC DNA]</scope>
    <source>
        <strain evidence="2 5">BCC0217</strain>
        <strain evidence="3 4">R-17378</strain>
    </source>
</reference>
<proteinExistence type="predicted"/>
<organism evidence="2 5">
    <name type="scientific">Burkholderia aenigmatica</name>
    <dbReference type="NCBI Taxonomy" id="2015348"/>
    <lineage>
        <taxon>Bacteria</taxon>
        <taxon>Pseudomonadati</taxon>
        <taxon>Pseudomonadota</taxon>
        <taxon>Betaproteobacteria</taxon>
        <taxon>Burkholderiales</taxon>
        <taxon>Burkholderiaceae</taxon>
        <taxon>Burkholderia</taxon>
        <taxon>Burkholderia cepacia complex</taxon>
    </lineage>
</organism>
<evidence type="ECO:0000313" key="3">
    <source>
        <dbReference type="EMBL" id="VWC58453.1"/>
    </source>
</evidence>
<evidence type="ECO:0000313" key="5">
    <source>
        <dbReference type="Proteomes" id="UP000494301"/>
    </source>
</evidence>
<name>A0A6J5ING2_9BURK</name>
<dbReference type="Proteomes" id="UP000494301">
    <property type="component" value="Unassembled WGS sequence"/>
</dbReference>
<sequence>MATPQTPKKYITRAHALAFPAIVLVPMLVGFVTLPLTWHCTVGDWPGANRIRIASIIAFALLGVHFSRDLRTKSSIRDLLIAAFMCGGLGMISGQLSLLLLVRATSHSPQSFDAAFVPGAHQTKGCGYRITFADPGLGSPALVCNRDLDLPDGAVSGVVRVNELVGPYGVRHLDMTVIASTVSGSGQ</sequence>
<dbReference type="EMBL" id="CABWIL020000001">
    <property type="protein sequence ID" value="CAB3960319.1"/>
    <property type="molecule type" value="Genomic_DNA"/>
</dbReference>
<feature type="transmembrane region" description="Helical" evidence="1">
    <location>
        <begin position="79"/>
        <end position="102"/>
    </location>
</feature>
<protein>
    <submittedName>
        <fullName evidence="2">Uncharacterized protein</fullName>
    </submittedName>
</protein>
<evidence type="ECO:0000256" key="1">
    <source>
        <dbReference type="SAM" id="Phobius"/>
    </source>
</evidence>
<keyword evidence="4" id="KW-1185">Reference proteome</keyword>
<evidence type="ECO:0000313" key="4">
    <source>
        <dbReference type="Proteomes" id="UP000494120"/>
    </source>
</evidence>
<feature type="transmembrane region" description="Helical" evidence="1">
    <location>
        <begin position="16"/>
        <end position="38"/>
    </location>
</feature>
<keyword evidence="1" id="KW-0472">Membrane</keyword>
<accession>A0A6J5ING2</accession>
<dbReference type="Proteomes" id="UP000494120">
    <property type="component" value="Unassembled WGS sequence"/>
</dbReference>
<gene>
    <name evidence="3" type="ORF">BLA17378_01927</name>
    <name evidence="2" type="ORF">BLA3211_00057</name>
</gene>
<evidence type="ECO:0000313" key="2">
    <source>
        <dbReference type="EMBL" id="CAB3960319.1"/>
    </source>
</evidence>
<dbReference type="EMBL" id="CABVQG010000005">
    <property type="protein sequence ID" value="VWC58453.1"/>
    <property type="molecule type" value="Genomic_DNA"/>
</dbReference>
<dbReference type="AlphaFoldDB" id="A0A6J5ING2"/>
<feature type="transmembrane region" description="Helical" evidence="1">
    <location>
        <begin position="50"/>
        <end position="67"/>
    </location>
</feature>
<keyword evidence="1" id="KW-1133">Transmembrane helix</keyword>
<keyword evidence="1" id="KW-0812">Transmembrane</keyword>
<dbReference type="RefSeq" id="WP_174956759.1">
    <property type="nucleotide sequence ID" value="NZ_CABVQG010000005.1"/>
</dbReference>